<dbReference type="GO" id="GO:0007342">
    <property type="term" value="P:fusion of sperm to egg plasma membrane involved in single fertilization"/>
    <property type="evidence" value="ECO:0007669"/>
    <property type="project" value="InterPro"/>
</dbReference>
<dbReference type="AlphaFoldDB" id="A0A8U0TG10"/>
<dbReference type="Proteomes" id="UP000000715">
    <property type="component" value="Unplaced"/>
</dbReference>
<gene>
    <name evidence="4" type="primary">TMEM95</name>
</gene>
<dbReference type="InterPro" id="IPR027984">
    <property type="entry name" value="TMEM95"/>
</dbReference>
<dbReference type="PANTHER" id="PTHR38808">
    <property type="entry name" value="TRANSMEMBRANE PROTEIN 95"/>
    <property type="match status" value="1"/>
</dbReference>
<accession>A0A8U0TG10</accession>
<evidence type="ECO:0000256" key="2">
    <source>
        <dbReference type="SAM" id="SignalP"/>
    </source>
</evidence>
<keyword evidence="3" id="KW-1185">Reference proteome</keyword>
<feature type="compositionally biased region" description="Polar residues" evidence="1">
    <location>
        <begin position="171"/>
        <end position="186"/>
    </location>
</feature>
<dbReference type="CTD" id="339168"/>
<dbReference type="PANTHER" id="PTHR38808:SF1">
    <property type="entry name" value="SPERM-EGG FUSION PROTEIN TMEM95"/>
    <property type="match status" value="1"/>
</dbReference>
<feature type="region of interest" description="Disordered" evidence="1">
    <location>
        <begin position="146"/>
        <end position="268"/>
    </location>
</feature>
<feature type="chain" id="PRO_5035900132" evidence="2">
    <location>
        <begin position="17"/>
        <end position="268"/>
    </location>
</feature>
<organism evidence="3 4">
    <name type="scientific">Mustela putorius furo</name>
    <name type="common">European domestic ferret</name>
    <name type="synonym">Mustela furo</name>
    <dbReference type="NCBI Taxonomy" id="9669"/>
    <lineage>
        <taxon>Eukaryota</taxon>
        <taxon>Metazoa</taxon>
        <taxon>Chordata</taxon>
        <taxon>Craniata</taxon>
        <taxon>Vertebrata</taxon>
        <taxon>Euteleostomi</taxon>
        <taxon>Mammalia</taxon>
        <taxon>Eutheria</taxon>
        <taxon>Laurasiatheria</taxon>
        <taxon>Carnivora</taxon>
        <taxon>Caniformia</taxon>
        <taxon>Musteloidea</taxon>
        <taxon>Mustelidae</taxon>
        <taxon>Mustelinae</taxon>
        <taxon>Mustela</taxon>
    </lineage>
</organism>
<name>A0A8U0TG10_MUSPF</name>
<reference evidence="4" key="1">
    <citation type="submission" date="2025-08" db="UniProtKB">
        <authorList>
            <consortium name="RefSeq"/>
        </authorList>
    </citation>
    <scope>IDENTIFICATION</scope>
    <source>
        <tissue evidence="4">Brain</tissue>
    </source>
</reference>
<dbReference type="RefSeq" id="XP_012915881.1">
    <property type="nucleotide sequence ID" value="XM_013060427.2"/>
</dbReference>
<dbReference type="GO" id="GO:0002080">
    <property type="term" value="C:acrosomal membrane"/>
    <property type="evidence" value="ECO:0007669"/>
    <property type="project" value="TreeGrafter"/>
</dbReference>
<evidence type="ECO:0000256" key="1">
    <source>
        <dbReference type="SAM" id="MobiDB-lite"/>
    </source>
</evidence>
<dbReference type="OrthoDB" id="9936222at2759"/>
<feature type="signal peptide" evidence="2">
    <location>
        <begin position="1"/>
        <end position="16"/>
    </location>
</feature>
<dbReference type="Pfam" id="PF15203">
    <property type="entry name" value="TMEM95"/>
    <property type="match status" value="1"/>
</dbReference>
<dbReference type="KEGG" id="mpuf:101670256"/>
<evidence type="ECO:0000313" key="3">
    <source>
        <dbReference type="Proteomes" id="UP000000715"/>
    </source>
</evidence>
<sequence>MWMLALGGVFLATAQACVLCHLPDRDLAGRLAKLCSRVETRWKDCRASWSFPAFALDETSMNNVIEKTHRVLRVMEIKGSLSSLPLYRHWLQNTKLPAYSREALCAPACRGSTVVYNCSTCQELDVCCWPRKRCLPGPVTWKKKGRVKVSTASQPPVLKTMNPQLPLPSKGISQPLSSTPRGSVFQTRKPRCPLDPSVRGPPGTQAPHWKSPPSSPQLIRQEQPAAGSRKLSTEGKNPLLATPPTPPPACSRKAGAACPRSSSWPSCD</sequence>
<dbReference type="GO" id="GO:0097524">
    <property type="term" value="C:sperm plasma membrane"/>
    <property type="evidence" value="ECO:0007669"/>
    <property type="project" value="InterPro"/>
</dbReference>
<evidence type="ECO:0000313" key="4">
    <source>
        <dbReference type="RefSeq" id="XP_012915881.1"/>
    </source>
</evidence>
<dbReference type="GeneID" id="101670256"/>
<keyword evidence="2" id="KW-0732">Signal</keyword>
<proteinExistence type="predicted"/>
<protein>
    <submittedName>
        <fullName evidence="4">Sperm-egg fusion protein TMEM95 isoform X1</fullName>
    </submittedName>
</protein>